<feature type="domain" description="Uncharacterized protein YyaB-like PH" evidence="1">
    <location>
        <begin position="52"/>
        <end position="126"/>
    </location>
</feature>
<proteinExistence type="predicted"/>
<keyword evidence="3" id="KW-1185">Reference proteome</keyword>
<dbReference type="Proteomes" id="UP000036202">
    <property type="component" value="Chromosome"/>
</dbReference>
<reference evidence="2 3" key="1">
    <citation type="journal article" date="2015" name="PLoS ONE">
        <title>Genome Sequence of Bacillus endophyticus and Analysis of Its Companion Mechanism in the Ketogulonigenium vulgare-Bacillus Strain Consortium.</title>
        <authorList>
            <person name="Jia N."/>
            <person name="Du J."/>
            <person name="Ding M.Z."/>
            <person name="Gao F."/>
            <person name="Yuan Y.J."/>
        </authorList>
    </citation>
    <scope>NUCLEOTIDE SEQUENCE [LARGE SCALE GENOMIC DNA]</scope>
    <source>
        <strain evidence="2 3">Hbe603</strain>
    </source>
</reference>
<evidence type="ECO:0000313" key="3">
    <source>
        <dbReference type="Proteomes" id="UP000036202"/>
    </source>
</evidence>
<dbReference type="AlphaFoldDB" id="A0A1X7E859"/>
<dbReference type="OrthoDB" id="6658731at2"/>
<dbReference type="PROSITE" id="PS51257">
    <property type="entry name" value="PROKAR_LIPOPROTEIN"/>
    <property type="match status" value="1"/>
</dbReference>
<protein>
    <recommendedName>
        <fullName evidence="1">Uncharacterized protein YyaB-like PH domain-containing protein</fullName>
    </recommendedName>
</protein>
<dbReference type="EMBL" id="CP011974">
    <property type="protein sequence ID" value="AKO92566.1"/>
    <property type="molecule type" value="Genomic_DNA"/>
</dbReference>
<dbReference type="Pfam" id="PF06713">
    <property type="entry name" value="bPH_4"/>
    <property type="match status" value="1"/>
</dbReference>
<dbReference type="PATRIC" id="fig|135735.6.peg.2294"/>
<evidence type="ECO:0000259" key="1">
    <source>
        <dbReference type="Pfam" id="PF06713"/>
    </source>
</evidence>
<gene>
    <name evidence="2" type="ORF">BEH_10985</name>
</gene>
<accession>A0A1X7E859</accession>
<evidence type="ECO:0000313" key="2">
    <source>
        <dbReference type="EMBL" id="AKO92566.1"/>
    </source>
</evidence>
<name>A0A1X7E859_9BACI</name>
<dbReference type="GeneID" id="93701326"/>
<organism evidence="2 3">
    <name type="scientific">Priestia filamentosa</name>
    <dbReference type="NCBI Taxonomy" id="1402861"/>
    <lineage>
        <taxon>Bacteria</taxon>
        <taxon>Bacillati</taxon>
        <taxon>Bacillota</taxon>
        <taxon>Bacilli</taxon>
        <taxon>Bacillales</taxon>
        <taxon>Bacillaceae</taxon>
        <taxon>Priestia</taxon>
    </lineage>
</organism>
<dbReference type="GO" id="GO:0030153">
    <property type="term" value="P:bacteriocin immunity"/>
    <property type="evidence" value="ECO:0007669"/>
    <property type="project" value="InterPro"/>
</dbReference>
<dbReference type="InterPro" id="IPR009589">
    <property type="entry name" value="PH_YyaB-like"/>
</dbReference>
<dbReference type="RefSeq" id="WP_046217197.1">
    <property type="nucleotide sequence ID" value="NZ_CP011974.1"/>
</dbReference>
<reference evidence="3" key="2">
    <citation type="submission" date="2015-06" db="EMBL/GenBank/DDBJ databases">
        <title>Genome Sequence of Bacillus endophyticus and Analysis of its Companion Mechanism in the Ketogulonigenium vulgare-Bacillus strain Consortium.</title>
        <authorList>
            <person name="Jia N."/>
            <person name="Du J."/>
            <person name="Ding M.-Z."/>
            <person name="Gao F."/>
            <person name="Yuan Y.-J."/>
        </authorList>
    </citation>
    <scope>NUCLEOTIDE SEQUENCE [LARGE SCALE GENOMIC DNA]</scope>
    <source>
        <strain evidence="3">Hbe603</strain>
    </source>
</reference>
<sequence length="139" mass="16022">MYFPSKKDIWVIIINWIVIFACFIPLIMKRDYEALFFTLPLALFLLLCFFKTGYVVDENMLIIHNGALKKKVPIKDIQKMKRTKNPLASPALSLDRIEITSHSHSGILLVSPKNKREFISLLKEANPDIKVDKNLTESC</sequence>
<dbReference type="KEGG" id="beo:BEH_10985"/>
<accession>A0A0H4KIC8</accession>